<dbReference type="RefSeq" id="WP_038333316.1">
    <property type="nucleotide sequence ID" value="NZ_JACAIY010000002.1"/>
</dbReference>
<gene>
    <name evidence="2" type="ORF">NCTC13456_03570</name>
</gene>
<dbReference type="Proteomes" id="UP000254737">
    <property type="component" value="Unassembled WGS sequence"/>
</dbReference>
<dbReference type="EMBL" id="UFXS01000002">
    <property type="protein sequence ID" value="STE54908.1"/>
    <property type="molecule type" value="Genomic_DNA"/>
</dbReference>
<keyword evidence="1" id="KW-0472">Membrane</keyword>
<proteinExistence type="predicted"/>
<evidence type="ECO:0000313" key="3">
    <source>
        <dbReference type="Proteomes" id="UP000254737"/>
    </source>
</evidence>
<feature type="transmembrane region" description="Helical" evidence="1">
    <location>
        <begin position="64"/>
        <end position="89"/>
    </location>
</feature>
<dbReference type="STRING" id="343874.GCA_000805695_03328"/>
<evidence type="ECO:0008006" key="4">
    <source>
        <dbReference type="Google" id="ProtNLM"/>
    </source>
</evidence>
<protein>
    <recommendedName>
        <fullName evidence="4">PQ-loop repeat-containing protein</fullName>
    </recommendedName>
</protein>
<dbReference type="OrthoDB" id="1446386at2"/>
<sequence length="95" mass="10778">METPLKIIAFIMLIFPTIYQGIAGFRTKDAAVVKKVAWRAVLMQIMGTLLAYFIFIKIGQDKQVAIYVGFMFFTSVAILVLIQNILIYLKNNSNN</sequence>
<evidence type="ECO:0000313" key="2">
    <source>
        <dbReference type="EMBL" id="STE54908.1"/>
    </source>
</evidence>
<dbReference type="AlphaFoldDB" id="A0A376J8V5"/>
<feature type="transmembrane region" description="Helical" evidence="1">
    <location>
        <begin position="6"/>
        <end position="25"/>
    </location>
</feature>
<name>A0A376J8V5_9FLAO</name>
<organism evidence="2 3">
    <name type="scientific">Empedobacter falsenii</name>
    <dbReference type="NCBI Taxonomy" id="343874"/>
    <lineage>
        <taxon>Bacteria</taxon>
        <taxon>Pseudomonadati</taxon>
        <taxon>Bacteroidota</taxon>
        <taxon>Flavobacteriia</taxon>
        <taxon>Flavobacteriales</taxon>
        <taxon>Weeksellaceae</taxon>
        <taxon>Empedobacter</taxon>
    </lineage>
</organism>
<keyword evidence="1" id="KW-0812">Transmembrane</keyword>
<reference evidence="2 3" key="1">
    <citation type="submission" date="2018-06" db="EMBL/GenBank/DDBJ databases">
        <authorList>
            <consortium name="Pathogen Informatics"/>
            <person name="Doyle S."/>
        </authorList>
    </citation>
    <scope>NUCLEOTIDE SEQUENCE [LARGE SCALE GENOMIC DNA]</scope>
    <source>
        <strain evidence="2 3">NCTC13456</strain>
    </source>
</reference>
<keyword evidence="1" id="KW-1133">Transmembrane helix</keyword>
<accession>A0A376J8V5</accession>
<evidence type="ECO:0000256" key="1">
    <source>
        <dbReference type="SAM" id="Phobius"/>
    </source>
</evidence>
<feature type="transmembrane region" description="Helical" evidence="1">
    <location>
        <begin position="37"/>
        <end position="58"/>
    </location>
</feature>